<dbReference type="GO" id="GO:0034663">
    <property type="term" value="C:endoplasmic reticulum chaperone complex"/>
    <property type="evidence" value="ECO:0007669"/>
    <property type="project" value="TreeGrafter"/>
</dbReference>
<organism evidence="3">
    <name type="scientific">Phallusia mammillata</name>
    <dbReference type="NCBI Taxonomy" id="59560"/>
    <lineage>
        <taxon>Eukaryota</taxon>
        <taxon>Metazoa</taxon>
        <taxon>Chordata</taxon>
        <taxon>Tunicata</taxon>
        <taxon>Ascidiacea</taxon>
        <taxon>Phlebobranchia</taxon>
        <taxon>Ascidiidae</taxon>
        <taxon>Phallusia</taxon>
    </lineage>
</organism>
<proteinExistence type="evidence at transcript level"/>
<dbReference type="AlphaFoldDB" id="A0A6F9DM07"/>
<name>A0A6F9DM07_9ASCI</name>
<feature type="compositionally biased region" description="Polar residues" evidence="1">
    <location>
        <begin position="26"/>
        <end position="37"/>
    </location>
</feature>
<feature type="signal peptide" evidence="2">
    <location>
        <begin position="1"/>
        <end position="20"/>
    </location>
</feature>
<gene>
    <name evidence="3" type="primary">Mzb1</name>
</gene>
<dbReference type="GO" id="GO:0005576">
    <property type="term" value="C:extracellular region"/>
    <property type="evidence" value="ECO:0007669"/>
    <property type="project" value="TreeGrafter"/>
</dbReference>
<evidence type="ECO:0000256" key="1">
    <source>
        <dbReference type="SAM" id="MobiDB-lite"/>
    </source>
</evidence>
<sequence length="199" mass="22354">MERKCLMSAVLLLYCWTCSGQMGKPSVSSNDGTSGSISFGPPDLSDEETQANYMPTNLRCDACKAIASRFSTTLQGVIDKYKSVKEGKKDLSEDRILELFETICSDKDWSSYGIKEIDGVKHLAYPGSDYADVPGIMQGGGPWPRRLSDMCYAYIEKHDEYKIYRMQKKENSSGVYKMMCSTVCKTKHSSPKKKQKNEL</sequence>
<feature type="region of interest" description="Disordered" evidence="1">
    <location>
        <begin position="25"/>
        <end position="48"/>
    </location>
</feature>
<reference evidence="3" key="1">
    <citation type="submission" date="2020-04" db="EMBL/GenBank/DDBJ databases">
        <authorList>
            <person name="Neveu A P."/>
        </authorList>
    </citation>
    <scope>NUCLEOTIDE SEQUENCE</scope>
    <source>
        <tissue evidence="3">Whole embryo</tissue>
    </source>
</reference>
<dbReference type="PANTHER" id="PTHR15881:SF2">
    <property type="entry name" value="MARGINAL ZONE B- AND B1-CELL-SPECIFIC PROTEIN"/>
    <property type="match status" value="1"/>
</dbReference>
<accession>A0A6F9DM07</accession>
<evidence type="ECO:0000313" key="3">
    <source>
        <dbReference type="EMBL" id="CAB3264169.1"/>
    </source>
</evidence>
<keyword evidence="2" id="KW-0732">Signal</keyword>
<protein>
    <submittedName>
        <fullName evidence="3">Marginal zone B- and B1-cell-specific protein-like</fullName>
    </submittedName>
</protein>
<dbReference type="InterPro" id="IPR052682">
    <property type="entry name" value="MZB1"/>
</dbReference>
<dbReference type="PANTHER" id="PTHR15881">
    <property type="entry name" value="MARGINAL ZONE B- AND B1-CELL-SPECIFIC PROTEIN"/>
    <property type="match status" value="1"/>
</dbReference>
<evidence type="ECO:0000256" key="2">
    <source>
        <dbReference type="SAM" id="SignalP"/>
    </source>
</evidence>
<feature type="chain" id="PRO_5026126384" evidence="2">
    <location>
        <begin position="21"/>
        <end position="199"/>
    </location>
</feature>
<dbReference type="EMBL" id="LR788307">
    <property type="protein sequence ID" value="CAB3264169.1"/>
    <property type="molecule type" value="mRNA"/>
</dbReference>